<evidence type="ECO:0000313" key="13">
    <source>
        <dbReference type="Proteomes" id="UP000006514"/>
    </source>
</evidence>
<organism evidence="12 13">
    <name type="scientific">Auricularia subglabra (strain TFB-10046 / SS5)</name>
    <name type="common">White-rot fungus</name>
    <name type="synonym">Auricularia delicata (strain TFB10046)</name>
    <dbReference type="NCBI Taxonomy" id="717982"/>
    <lineage>
        <taxon>Eukaryota</taxon>
        <taxon>Fungi</taxon>
        <taxon>Dikarya</taxon>
        <taxon>Basidiomycota</taxon>
        <taxon>Agaricomycotina</taxon>
        <taxon>Agaricomycetes</taxon>
        <taxon>Auriculariales</taxon>
        <taxon>Auriculariaceae</taxon>
        <taxon>Auricularia</taxon>
    </lineage>
</organism>
<accession>J0D0F1</accession>
<evidence type="ECO:0000256" key="5">
    <source>
        <dbReference type="ARBA" id="ARBA00023136"/>
    </source>
</evidence>
<evidence type="ECO:0000256" key="4">
    <source>
        <dbReference type="ARBA" id="ARBA00022989"/>
    </source>
</evidence>
<dbReference type="GO" id="GO:0016020">
    <property type="term" value="C:membrane"/>
    <property type="evidence" value="ECO:0007669"/>
    <property type="project" value="UniProtKB-SubCell"/>
</dbReference>
<dbReference type="KEGG" id="adl:AURDEDRAFT_116708"/>
<evidence type="ECO:0000256" key="1">
    <source>
        <dbReference type="ARBA" id="ARBA00004141"/>
    </source>
</evidence>
<keyword evidence="4 10" id="KW-1133">Transmembrane helix</keyword>
<feature type="transmembrane region" description="Helical" evidence="10">
    <location>
        <begin position="216"/>
        <end position="238"/>
    </location>
</feature>
<keyword evidence="6" id="KW-0564">Palmitate</keyword>
<gene>
    <name evidence="12" type="ORF">AURDEDRAFT_116708</name>
</gene>
<feature type="transmembrane region" description="Helical" evidence="10">
    <location>
        <begin position="57"/>
        <end position="78"/>
    </location>
</feature>
<evidence type="ECO:0000256" key="9">
    <source>
        <dbReference type="ARBA" id="ARBA00048048"/>
    </source>
</evidence>
<evidence type="ECO:0000313" key="12">
    <source>
        <dbReference type="EMBL" id="EJD37742.1"/>
    </source>
</evidence>
<feature type="transmembrane region" description="Helical" evidence="10">
    <location>
        <begin position="177"/>
        <end position="196"/>
    </location>
</feature>
<keyword evidence="2 10" id="KW-0808">Transferase</keyword>
<protein>
    <recommendedName>
        <fullName evidence="10">Palmitoyltransferase</fullName>
        <ecNumber evidence="10">2.3.1.225</ecNumber>
    </recommendedName>
</protein>
<evidence type="ECO:0000259" key="11">
    <source>
        <dbReference type="Pfam" id="PF01529"/>
    </source>
</evidence>
<dbReference type="InParanoid" id="J0D0F1"/>
<comment type="catalytic activity">
    <reaction evidence="9 10">
        <text>L-cysteinyl-[protein] + hexadecanoyl-CoA = S-hexadecanoyl-L-cysteinyl-[protein] + CoA</text>
        <dbReference type="Rhea" id="RHEA:36683"/>
        <dbReference type="Rhea" id="RHEA-COMP:10131"/>
        <dbReference type="Rhea" id="RHEA-COMP:11032"/>
        <dbReference type="ChEBI" id="CHEBI:29950"/>
        <dbReference type="ChEBI" id="CHEBI:57287"/>
        <dbReference type="ChEBI" id="CHEBI:57379"/>
        <dbReference type="ChEBI" id="CHEBI:74151"/>
        <dbReference type="EC" id="2.3.1.225"/>
    </reaction>
</comment>
<keyword evidence="3 10" id="KW-0812">Transmembrane</keyword>
<evidence type="ECO:0000256" key="3">
    <source>
        <dbReference type="ARBA" id="ARBA00022692"/>
    </source>
</evidence>
<evidence type="ECO:0000256" key="7">
    <source>
        <dbReference type="ARBA" id="ARBA00023288"/>
    </source>
</evidence>
<evidence type="ECO:0000256" key="8">
    <source>
        <dbReference type="ARBA" id="ARBA00023315"/>
    </source>
</evidence>
<dbReference type="EC" id="2.3.1.225" evidence="10"/>
<evidence type="ECO:0000256" key="2">
    <source>
        <dbReference type="ARBA" id="ARBA00022679"/>
    </source>
</evidence>
<proteinExistence type="inferred from homology"/>
<evidence type="ECO:0000256" key="6">
    <source>
        <dbReference type="ARBA" id="ARBA00023139"/>
    </source>
</evidence>
<feature type="transmembrane region" description="Helical" evidence="10">
    <location>
        <begin position="27"/>
        <end position="51"/>
    </location>
</feature>
<dbReference type="GO" id="GO:0019706">
    <property type="term" value="F:protein-cysteine S-palmitoyltransferase activity"/>
    <property type="evidence" value="ECO:0007669"/>
    <property type="project" value="UniProtKB-EC"/>
</dbReference>
<dbReference type="eggNOG" id="KOG1313">
    <property type="taxonomic scope" value="Eukaryota"/>
</dbReference>
<dbReference type="InterPro" id="IPR039859">
    <property type="entry name" value="PFA4/ZDH16/20/ERF2-like"/>
</dbReference>
<dbReference type="Proteomes" id="UP000006514">
    <property type="component" value="Unassembled WGS sequence"/>
</dbReference>
<evidence type="ECO:0000256" key="10">
    <source>
        <dbReference type="RuleBase" id="RU079119"/>
    </source>
</evidence>
<dbReference type="OrthoDB" id="9909019at2759"/>
<name>J0D0F1_AURST</name>
<comment type="similarity">
    <text evidence="10">Belongs to the DHHC palmitoyltransferase family.</text>
</comment>
<dbReference type="Pfam" id="PF01529">
    <property type="entry name" value="DHHC"/>
    <property type="match status" value="1"/>
</dbReference>
<keyword evidence="13" id="KW-1185">Reference proteome</keyword>
<dbReference type="InterPro" id="IPR001594">
    <property type="entry name" value="Palmitoyltrfase_DHHC"/>
</dbReference>
<dbReference type="PROSITE" id="PS50216">
    <property type="entry name" value="DHHC"/>
    <property type="match status" value="1"/>
</dbReference>
<feature type="domain" description="Palmitoyltransferase DHHC" evidence="11">
    <location>
        <begin position="133"/>
        <end position="252"/>
    </location>
</feature>
<sequence>MPCSSPASVVFRCFKCIERSADRATGAAGPVLVTLGVGLLGMGTVCFFDVIEPTLPFRLLLTPLCVLIAGNMFAHYYYACTVPPGFTQGPVAPGARGTAEGDRMPEPRGWNWAPMRRDRREWEMQMTPARVTLCRRCGGRKPERAHHCRVCNRCVLKYDHHCPGINQCVGIYNERHFVLFMFYLVLATWSFVIAGYSNAWEAMGFEHDWPHRSPGVAFIMTYILSIAIGLAVFIMLAWQVWGIAVGETAVESQDFAYYRRLAKERGETFVNAYDIGKRRNLELFFNTGPDGLHPWWAMLLPLRALPYTDGYSWARARGEHVGIGFRPDDEVLTDEEEA</sequence>
<keyword evidence="5 10" id="KW-0472">Membrane</keyword>
<keyword evidence="8 10" id="KW-0012">Acyltransferase</keyword>
<comment type="domain">
    <text evidence="10">The DHHC domain is required for palmitoyltransferase activity.</text>
</comment>
<comment type="subcellular location">
    <subcellularLocation>
        <location evidence="1">Membrane</location>
        <topology evidence="1">Multi-pass membrane protein</topology>
    </subcellularLocation>
</comment>
<reference evidence="13" key="1">
    <citation type="journal article" date="2012" name="Science">
        <title>The Paleozoic origin of enzymatic lignin decomposition reconstructed from 31 fungal genomes.</title>
        <authorList>
            <person name="Floudas D."/>
            <person name="Binder M."/>
            <person name="Riley R."/>
            <person name="Barry K."/>
            <person name="Blanchette R.A."/>
            <person name="Henrissat B."/>
            <person name="Martinez A.T."/>
            <person name="Otillar R."/>
            <person name="Spatafora J.W."/>
            <person name="Yadav J.S."/>
            <person name="Aerts A."/>
            <person name="Benoit I."/>
            <person name="Boyd A."/>
            <person name="Carlson A."/>
            <person name="Copeland A."/>
            <person name="Coutinho P.M."/>
            <person name="de Vries R.P."/>
            <person name="Ferreira P."/>
            <person name="Findley K."/>
            <person name="Foster B."/>
            <person name="Gaskell J."/>
            <person name="Glotzer D."/>
            <person name="Gorecki P."/>
            <person name="Heitman J."/>
            <person name="Hesse C."/>
            <person name="Hori C."/>
            <person name="Igarashi K."/>
            <person name="Jurgens J.A."/>
            <person name="Kallen N."/>
            <person name="Kersten P."/>
            <person name="Kohler A."/>
            <person name="Kuees U."/>
            <person name="Kumar T.K.A."/>
            <person name="Kuo A."/>
            <person name="LaButti K."/>
            <person name="Larrondo L.F."/>
            <person name="Lindquist E."/>
            <person name="Ling A."/>
            <person name="Lombard V."/>
            <person name="Lucas S."/>
            <person name="Lundell T."/>
            <person name="Martin R."/>
            <person name="McLaughlin D.J."/>
            <person name="Morgenstern I."/>
            <person name="Morin E."/>
            <person name="Murat C."/>
            <person name="Nagy L.G."/>
            <person name="Nolan M."/>
            <person name="Ohm R.A."/>
            <person name="Patyshakuliyeva A."/>
            <person name="Rokas A."/>
            <person name="Ruiz-Duenas F.J."/>
            <person name="Sabat G."/>
            <person name="Salamov A."/>
            <person name="Samejima M."/>
            <person name="Schmutz J."/>
            <person name="Slot J.C."/>
            <person name="St John F."/>
            <person name="Stenlid J."/>
            <person name="Sun H."/>
            <person name="Sun S."/>
            <person name="Syed K."/>
            <person name="Tsang A."/>
            <person name="Wiebenga A."/>
            <person name="Young D."/>
            <person name="Pisabarro A."/>
            <person name="Eastwood D.C."/>
            <person name="Martin F."/>
            <person name="Cullen D."/>
            <person name="Grigoriev I.V."/>
            <person name="Hibbett D.S."/>
        </authorList>
    </citation>
    <scope>NUCLEOTIDE SEQUENCE [LARGE SCALE GENOMIC DNA]</scope>
    <source>
        <strain evidence="13">TFB10046</strain>
    </source>
</reference>
<keyword evidence="7" id="KW-0449">Lipoprotein</keyword>
<dbReference type="PANTHER" id="PTHR12246">
    <property type="entry name" value="PALMITOYLTRANSFERASE ZDHHC16"/>
    <property type="match status" value="1"/>
</dbReference>
<dbReference type="OMA" id="DGIVWDC"/>
<dbReference type="EMBL" id="JH687836">
    <property type="protein sequence ID" value="EJD37742.1"/>
    <property type="molecule type" value="Genomic_DNA"/>
</dbReference>
<dbReference type="AlphaFoldDB" id="J0D0F1"/>